<evidence type="ECO:0000259" key="4">
    <source>
        <dbReference type="Pfam" id="PF04321"/>
    </source>
</evidence>
<evidence type="ECO:0000256" key="2">
    <source>
        <dbReference type="ARBA" id="ARBA00010944"/>
    </source>
</evidence>
<evidence type="ECO:0000313" key="5">
    <source>
        <dbReference type="EMBL" id="MBE9404956.1"/>
    </source>
</evidence>
<evidence type="ECO:0000256" key="3">
    <source>
        <dbReference type="RuleBase" id="RU364082"/>
    </source>
</evidence>
<sequence>MTTKPLAAHSTPIPGLLVIDLPVHGDQRGWFKENWQRQKMVAAGLPDFGPVQNNISFNQAVGVTRGIHAEPWDKYISVATGRVFGAWVDLREGPTFGATYHHEITPDTAIFVPRGVGNAFQTLEAPAAYTYLVSAHWSEAAQAQYTFLNLADETAAIPWPIPLEQAELSEKDKAHPRLSEVTPVPPRRTLVVGAGGQLGRALAERWQGRADVDAVDRNELDIADAASVDAFDFSPYAVIVNAAAHTAVDAAEAPEGRREAWAVNVTGVGRLVQAARRERATLVHVSSDYVFDGERELHDEAEPLSPLGVYGQTKAAGDQLVATAPDHYIVRTSWVIGEGANFVRTMAQLAERGIDPTVVDDQIGRLTFTSDLAAAIDHLLTQRPQPGVYNLSGGGESLSWADIAAEVFALTGHDRARVHPVSTAAYYAAQGKAEGDGTVAPRPRNSALDLTKIEATGFEVRDHMRALREYLQRG</sequence>
<keyword evidence="3" id="KW-0560">Oxidoreductase</keyword>
<accession>A0ABR9W3E7</accession>
<dbReference type="PANTHER" id="PTHR10491">
    <property type="entry name" value="DTDP-4-DEHYDRORHAMNOSE REDUCTASE"/>
    <property type="match status" value="1"/>
</dbReference>
<dbReference type="InterPro" id="IPR005913">
    <property type="entry name" value="dTDP_dehydrorham_reduct"/>
</dbReference>
<dbReference type="InterPro" id="IPR014710">
    <property type="entry name" value="RmlC-like_jellyroll"/>
</dbReference>
<dbReference type="Pfam" id="PF00908">
    <property type="entry name" value="dTDP_sugar_isom"/>
    <property type="match status" value="1"/>
</dbReference>
<proteinExistence type="inferred from homology"/>
<organism evidence="5 6">
    <name type="scientific">Brachybacterium epidermidis</name>
    <dbReference type="NCBI Taxonomy" id="2781983"/>
    <lineage>
        <taxon>Bacteria</taxon>
        <taxon>Bacillati</taxon>
        <taxon>Actinomycetota</taxon>
        <taxon>Actinomycetes</taxon>
        <taxon>Micrococcales</taxon>
        <taxon>Dermabacteraceae</taxon>
        <taxon>Brachybacterium</taxon>
    </lineage>
</organism>
<dbReference type="SUPFAM" id="SSF51735">
    <property type="entry name" value="NAD(P)-binding Rossmann-fold domains"/>
    <property type="match status" value="1"/>
</dbReference>
<keyword evidence="6" id="KW-1185">Reference proteome</keyword>
<comment type="caution">
    <text evidence="5">The sequence shown here is derived from an EMBL/GenBank/DDBJ whole genome shotgun (WGS) entry which is preliminary data.</text>
</comment>
<evidence type="ECO:0000256" key="1">
    <source>
        <dbReference type="ARBA" id="ARBA00010154"/>
    </source>
</evidence>
<dbReference type="InterPro" id="IPR000888">
    <property type="entry name" value="RmlC-like"/>
</dbReference>
<comment type="function">
    <text evidence="3">Catalyzes the reduction of dTDP-6-deoxy-L-lyxo-4-hexulose to yield dTDP-L-rhamnose.</text>
</comment>
<reference evidence="5 6" key="1">
    <citation type="submission" date="2020-10" db="EMBL/GenBank/DDBJ databases">
        <title>Draft genome and description of Brachybacterium epidermidis sp nov.</title>
        <authorList>
            <person name="Boxberger M."/>
            <person name="La Scola B."/>
        </authorList>
    </citation>
    <scope>NUCLEOTIDE SEQUENCE [LARGE SCALE GENOMIC DNA]</scope>
    <source>
        <strain evidence="5 6">Marseille-Q2903</strain>
    </source>
</reference>
<comment type="similarity">
    <text evidence="1">Belongs to the dTDP-4-dehydrorhamnose 3,5-epimerase family.</text>
</comment>
<dbReference type="InterPro" id="IPR011051">
    <property type="entry name" value="RmlC_Cupin_sf"/>
</dbReference>
<keyword evidence="3" id="KW-0521">NADP</keyword>
<gene>
    <name evidence="5" type="ORF">IOE58_12450</name>
</gene>
<dbReference type="RefSeq" id="WP_193866697.1">
    <property type="nucleotide sequence ID" value="NZ_JADEYR010000017.1"/>
</dbReference>
<dbReference type="EMBL" id="JADEYR010000017">
    <property type="protein sequence ID" value="MBE9404956.1"/>
    <property type="molecule type" value="Genomic_DNA"/>
</dbReference>
<dbReference type="CDD" id="cd05254">
    <property type="entry name" value="dTDP_HR_like_SDR_e"/>
    <property type="match status" value="1"/>
</dbReference>
<dbReference type="Gene3D" id="3.40.50.720">
    <property type="entry name" value="NAD(P)-binding Rossmann-like Domain"/>
    <property type="match status" value="1"/>
</dbReference>
<feature type="domain" description="RmlD-like substrate binding" evidence="4">
    <location>
        <begin position="188"/>
        <end position="473"/>
    </location>
</feature>
<dbReference type="Proteomes" id="UP000644727">
    <property type="component" value="Unassembled WGS sequence"/>
</dbReference>
<dbReference type="InterPro" id="IPR029903">
    <property type="entry name" value="RmlD-like-bd"/>
</dbReference>
<dbReference type="SUPFAM" id="SSF51182">
    <property type="entry name" value="RmlC-like cupins"/>
    <property type="match status" value="1"/>
</dbReference>
<protein>
    <recommendedName>
        <fullName evidence="3">dTDP-4-dehydrorhamnose reductase</fullName>
        <ecNumber evidence="3">1.1.1.133</ecNumber>
    </recommendedName>
</protein>
<dbReference type="EC" id="1.1.1.133" evidence="3"/>
<comment type="similarity">
    <text evidence="2 3">Belongs to the dTDP-4-dehydrorhamnose reductase family.</text>
</comment>
<dbReference type="PANTHER" id="PTHR10491:SF4">
    <property type="entry name" value="METHIONINE ADENOSYLTRANSFERASE 2 SUBUNIT BETA"/>
    <property type="match status" value="1"/>
</dbReference>
<dbReference type="Gene3D" id="3.90.25.10">
    <property type="entry name" value="UDP-galactose 4-epimerase, domain 1"/>
    <property type="match status" value="1"/>
</dbReference>
<dbReference type="Pfam" id="PF04321">
    <property type="entry name" value="RmlD_sub_bind"/>
    <property type="match status" value="1"/>
</dbReference>
<evidence type="ECO:0000313" key="6">
    <source>
        <dbReference type="Proteomes" id="UP000644727"/>
    </source>
</evidence>
<dbReference type="InterPro" id="IPR036291">
    <property type="entry name" value="NAD(P)-bd_dom_sf"/>
</dbReference>
<dbReference type="Gene3D" id="2.60.120.10">
    <property type="entry name" value="Jelly Rolls"/>
    <property type="match status" value="1"/>
</dbReference>
<name>A0ABR9W3E7_9MICO</name>
<comment type="pathway">
    <text evidence="3">Carbohydrate biosynthesis; dTDP-L-rhamnose biosynthesis.</text>
</comment>